<keyword evidence="7" id="KW-0813">Transport</keyword>
<dbReference type="Proteomes" id="UP000371041">
    <property type="component" value="Chromosome"/>
</dbReference>
<feature type="transmembrane region" description="Helical" evidence="7">
    <location>
        <begin position="41"/>
        <end position="60"/>
    </location>
</feature>
<evidence type="ECO:0000256" key="7">
    <source>
        <dbReference type="HAMAP-Rule" id="MF_00902"/>
    </source>
</evidence>
<dbReference type="NCBIfam" id="TIGR00945">
    <property type="entry name" value="tatC"/>
    <property type="match status" value="1"/>
</dbReference>
<dbReference type="RefSeq" id="WP_154078751.1">
    <property type="nucleotide sequence ID" value="NZ_CP045929.1"/>
</dbReference>
<reference evidence="10" key="1">
    <citation type="submission" date="2019-11" db="EMBL/GenBank/DDBJ databases">
        <title>The complete genome sequence of Saccharopolyspora sp. E2A.</title>
        <authorList>
            <person name="Zhang G."/>
        </authorList>
    </citation>
    <scope>NUCLEOTIDE SEQUENCE [LARGE SCALE GENOMIC DNA]</scope>
    <source>
        <strain evidence="10">E2A</strain>
    </source>
</reference>
<protein>
    <recommendedName>
        <fullName evidence="7">Sec-independent protein translocase protein TatC</fullName>
    </recommendedName>
</protein>
<comment type="similarity">
    <text evidence="7">Belongs to the TatC family.</text>
</comment>
<proteinExistence type="inferred from homology"/>
<keyword evidence="6 7" id="KW-0472">Membrane</keyword>
<dbReference type="GO" id="GO:0065002">
    <property type="term" value="P:intracellular protein transmembrane transport"/>
    <property type="evidence" value="ECO:0007669"/>
    <property type="project" value="TreeGrafter"/>
</dbReference>
<evidence type="ECO:0000256" key="2">
    <source>
        <dbReference type="ARBA" id="ARBA00022692"/>
    </source>
</evidence>
<evidence type="ECO:0000313" key="9">
    <source>
        <dbReference type="EMBL" id="QGK72185.1"/>
    </source>
</evidence>
<dbReference type="PANTHER" id="PTHR30371">
    <property type="entry name" value="SEC-INDEPENDENT PROTEIN TRANSLOCASE PROTEIN TATC"/>
    <property type="match status" value="1"/>
</dbReference>
<dbReference type="PRINTS" id="PR01840">
    <property type="entry name" value="TATCFAMILY"/>
</dbReference>
<keyword evidence="3 7" id="KW-0653">Protein transport</keyword>
<name>A0A5Q3QKX7_9PSEU</name>
<feature type="transmembrane region" description="Helical" evidence="7">
    <location>
        <begin position="110"/>
        <end position="130"/>
    </location>
</feature>
<evidence type="ECO:0000256" key="4">
    <source>
        <dbReference type="ARBA" id="ARBA00022989"/>
    </source>
</evidence>
<dbReference type="GO" id="GO:0009977">
    <property type="term" value="F:proton motive force dependent protein transmembrane transporter activity"/>
    <property type="evidence" value="ECO:0007669"/>
    <property type="project" value="TreeGrafter"/>
</dbReference>
<evidence type="ECO:0000256" key="1">
    <source>
        <dbReference type="ARBA" id="ARBA00004141"/>
    </source>
</evidence>
<dbReference type="PANTHER" id="PTHR30371:SF0">
    <property type="entry name" value="SEC-INDEPENDENT PROTEIN TRANSLOCASE PROTEIN TATC, CHLOROPLASTIC-RELATED"/>
    <property type="match status" value="1"/>
</dbReference>
<dbReference type="Pfam" id="PF00902">
    <property type="entry name" value="TatC"/>
    <property type="match status" value="1"/>
</dbReference>
<feature type="compositionally biased region" description="Low complexity" evidence="8">
    <location>
        <begin position="308"/>
        <end position="318"/>
    </location>
</feature>
<feature type="transmembrane region" description="Helical" evidence="7">
    <location>
        <begin position="249"/>
        <end position="269"/>
    </location>
</feature>
<dbReference type="GO" id="GO:0043953">
    <property type="term" value="P:protein transport by the Tat complex"/>
    <property type="evidence" value="ECO:0007669"/>
    <property type="project" value="UniProtKB-UniRule"/>
</dbReference>
<dbReference type="EMBL" id="CP045929">
    <property type="protein sequence ID" value="QGK72185.1"/>
    <property type="molecule type" value="Genomic_DNA"/>
</dbReference>
<dbReference type="AlphaFoldDB" id="A0A5Q3QKX7"/>
<dbReference type="InterPro" id="IPR002033">
    <property type="entry name" value="TatC"/>
</dbReference>
<keyword evidence="5 7" id="KW-0811">Translocation</keyword>
<gene>
    <name evidence="7 9" type="primary">tatC</name>
    <name evidence="9" type="ORF">GIY23_09965</name>
</gene>
<evidence type="ECO:0000256" key="8">
    <source>
        <dbReference type="SAM" id="MobiDB-lite"/>
    </source>
</evidence>
<keyword evidence="7" id="KW-1003">Cell membrane</keyword>
<feature type="transmembrane region" description="Helical" evidence="7">
    <location>
        <begin position="225"/>
        <end position="243"/>
    </location>
</feature>
<comment type="subunit">
    <text evidence="7">The Tat system comprises two distinct complexes: a TatABC complex, containing multiple copies of TatA, TatB and TatC subunits, and a separate TatA complex, containing only TatA subunits. Substrates initially bind to the TatABC complex, which probably triggers association of the separate TatA complex to form the active translocon.</text>
</comment>
<sequence length="327" mass="35816">METPLRRFNPFRGDRRRWGRRHNPDGTMTLIDHLYELRYRLGVALLWIMLGAVFGFWWFANTAFGAPTLGDVITGPYCGLPESMRFSPNDGECQLLQTKPFEVFMIRLKVGVAVGAVLFSPVWLYQLWSFITPGLHTNERRFAGTFVAFASVLFVAGAVLAYFVVPEGLQFMVGFGGEAFFTALTGGEYINFVLLMLIIFGVSFELPLILVMLNRAGVVSYAKLVNWWRGILFGLFVFAAVATPGQDPISMLALAAALAVLFSVAMLICRAQDRRRARKLGEQGLTGAGLDEASDLDTDPSSLDVQPTGTSSSSGNGSAPKGTDDVT</sequence>
<keyword evidence="2 7" id="KW-0812">Transmembrane</keyword>
<dbReference type="GO" id="GO:0033281">
    <property type="term" value="C:TAT protein transport complex"/>
    <property type="evidence" value="ECO:0007669"/>
    <property type="project" value="UniProtKB-UniRule"/>
</dbReference>
<evidence type="ECO:0000256" key="3">
    <source>
        <dbReference type="ARBA" id="ARBA00022927"/>
    </source>
</evidence>
<keyword evidence="10" id="KW-1185">Reference proteome</keyword>
<dbReference type="HAMAP" id="MF_00902">
    <property type="entry name" value="TatC"/>
    <property type="match status" value="1"/>
</dbReference>
<organism evidence="9 10">
    <name type="scientific">Allosaccharopolyspora coralli</name>
    <dbReference type="NCBI Taxonomy" id="2665642"/>
    <lineage>
        <taxon>Bacteria</taxon>
        <taxon>Bacillati</taxon>
        <taxon>Actinomycetota</taxon>
        <taxon>Actinomycetes</taxon>
        <taxon>Pseudonocardiales</taxon>
        <taxon>Pseudonocardiaceae</taxon>
        <taxon>Allosaccharopolyspora</taxon>
    </lineage>
</organism>
<feature type="transmembrane region" description="Helical" evidence="7">
    <location>
        <begin position="142"/>
        <end position="165"/>
    </location>
</feature>
<evidence type="ECO:0000313" key="10">
    <source>
        <dbReference type="Proteomes" id="UP000371041"/>
    </source>
</evidence>
<dbReference type="KEGG" id="sace:GIY23_09965"/>
<keyword evidence="4 7" id="KW-1133">Transmembrane helix</keyword>
<accession>A0A5Q3QKX7</accession>
<comment type="subcellular location">
    <subcellularLocation>
        <location evidence="7">Cell membrane</location>
        <topology evidence="7">Multi-pass membrane protein</topology>
    </subcellularLocation>
    <subcellularLocation>
        <location evidence="1">Membrane</location>
        <topology evidence="1">Multi-pass membrane protein</topology>
    </subcellularLocation>
</comment>
<evidence type="ECO:0000256" key="5">
    <source>
        <dbReference type="ARBA" id="ARBA00023010"/>
    </source>
</evidence>
<feature type="region of interest" description="Disordered" evidence="8">
    <location>
        <begin position="287"/>
        <end position="327"/>
    </location>
</feature>
<feature type="transmembrane region" description="Helical" evidence="7">
    <location>
        <begin position="189"/>
        <end position="213"/>
    </location>
</feature>
<evidence type="ECO:0000256" key="6">
    <source>
        <dbReference type="ARBA" id="ARBA00023136"/>
    </source>
</evidence>
<comment type="function">
    <text evidence="7">Part of the twin-arginine translocation (Tat) system that transports large folded proteins containing a characteristic twin-arginine motif in their signal peptide across membranes. Together with TatB, TatC is part of a receptor directly interacting with Tat signal peptides.</text>
</comment>